<comment type="caution">
    <text evidence="1">The sequence shown here is derived from an EMBL/GenBank/DDBJ whole genome shotgun (WGS) entry which is preliminary data.</text>
</comment>
<dbReference type="Proteomes" id="UP000285326">
    <property type="component" value="Unassembled WGS sequence"/>
</dbReference>
<reference evidence="1 2" key="1">
    <citation type="journal article" date="2018" name="BMC Genomics">
        <title>Comparative genome analyses reveal sequence features reflecting distinct modes of host-adaptation between dicot and monocot powdery mildew.</title>
        <authorList>
            <person name="Wu Y."/>
            <person name="Ma X."/>
            <person name="Pan Z."/>
            <person name="Kale S.D."/>
            <person name="Song Y."/>
            <person name="King H."/>
            <person name="Zhang Q."/>
            <person name="Presley C."/>
            <person name="Deng X."/>
            <person name="Wei C.I."/>
            <person name="Xiao S."/>
        </authorList>
    </citation>
    <scope>NUCLEOTIDE SEQUENCE [LARGE SCALE GENOMIC DNA]</scope>
    <source>
        <strain evidence="1">UMSG1</strain>
    </source>
</reference>
<dbReference type="AlphaFoldDB" id="A0A420IWI6"/>
<gene>
    <name evidence="1" type="ORF">GcM1_207043</name>
</gene>
<dbReference type="EMBL" id="MCBS01020725">
    <property type="protein sequence ID" value="RKF78900.1"/>
    <property type="molecule type" value="Genomic_DNA"/>
</dbReference>
<accession>A0A420IWI6</accession>
<evidence type="ECO:0000313" key="1">
    <source>
        <dbReference type="EMBL" id="RKF78900.1"/>
    </source>
</evidence>
<sequence>MEDVHKNHARTVNRSGFVIILAYTLQSLHDSYLDDDNYLTSIGTREQVLYRLNIQPNVQQKPLFDSMQIMEVLGCSNLGAQLLAYEQNFVAYSALWISSHAESRREFARGYFDYDKPQICQLK</sequence>
<protein>
    <submittedName>
        <fullName evidence="1">Uncharacterized protein</fullName>
    </submittedName>
</protein>
<organism evidence="1 2">
    <name type="scientific">Golovinomyces cichoracearum</name>
    <dbReference type="NCBI Taxonomy" id="62708"/>
    <lineage>
        <taxon>Eukaryota</taxon>
        <taxon>Fungi</taxon>
        <taxon>Dikarya</taxon>
        <taxon>Ascomycota</taxon>
        <taxon>Pezizomycotina</taxon>
        <taxon>Leotiomycetes</taxon>
        <taxon>Erysiphales</taxon>
        <taxon>Erysiphaceae</taxon>
        <taxon>Golovinomyces</taxon>
    </lineage>
</organism>
<proteinExistence type="predicted"/>
<name>A0A420IWI6_9PEZI</name>
<evidence type="ECO:0000313" key="2">
    <source>
        <dbReference type="Proteomes" id="UP000285326"/>
    </source>
</evidence>